<feature type="domain" description="NAD-glutamate dehydrogenase catalytic" evidence="1">
    <location>
        <begin position="23"/>
        <end position="510"/>
    </location>
</feature>
<name>A0ABW9QWM0_9ACTN</name>
<protein>
    <submittedName>
        <fullName evidence="2">NAD-glutamate dehydrogenase</fullName>
    </submittedName>
</protein>
<dbReference type="Gene3D" id="3.40.50.720">
    <property type="entry name" value="NAD(P)-binding Rossmann-like Domain"/>
    <property type="match status" value="1"/>
</dbReference>
<proteinExistence type="predicted"/>
<feature type="non-terminal residue" evidence="2">
    <location>
        <position position="528"/>
    </location>
</feature>
<gene>
    <name evidence="2" type="ORF">GHK86_15250</name>
</gene>
<dbReference type="Pfam" id="PF05088">
    <property type="entry name" value="Bac_GDH_CD"/>
    <property type="match status" value="1"/>
</dbReference>
<dbReference type="PANTHER" id="PTHR43403:SF1">
    <property type="entry name" value="NAD-SPECIFIC GLUTAMATE DEHYDROGENASE"/>
    <property type="match status" value="1"/>
</dbReference>
<evidence type="ECO:0000313" key="3">
    <source>
        <dbReference type="Proteomes" id="UP000437736"/>
    </source>
</evidence>
<evidence type="ECO:0000259" key="1">
    <source>
        <dbReference type="Pfam" id="PF05088"/>
    </source>
</evidence>
<accession>A0ABW9QWM0</accession>
<dbReference type="SUPFAM" id="SSF53223">
    <property type="entry name" value="Aminoacid dehydrogenase-like, N-terminal domain"/>
    <property type="match status" value="1"/>
</dbReference>
<dbReference type="EMBL" id="WJHE01000837">
    <property type="protein sequence ID" value="MST34072.1"/>
    <property type="molecule type" value="Genomic_DNA"/>
</dbReference>
<dbReference type="InterPro" id="IPR036291">
    <property type="entry name" value="NAD(P)-bd_dom_sf"/>
</dbReference>
<reference evidence="2 3" key="1">
    <citation type="submission" date="2019-11" db="EMBL/GenBank/DDBJ databases">
        <title>Acidiferrimicrobium australis gen. nov., sp. nov., an acidophilic and obligately heterotrophic, member of the Actinobacteria that catalyses dissimilatory oxido- reduction of iron isolated from metal-rich acidic water in Chile.</title>
        <authorList>
            <person name="Gonzalez D."/>
            <person name="Huber K."/>
            <person name="Hedrich S."/>
            <person name="Rojas-Villalobos C."/>
            <person name="Quatrini R."/>
            <person name="Dinamarca M.A."/>
            <person name="Schwarz A."/>
            <person name="Canales C."/>
            <person name="Nancucheo I."/>
        </authorList>
    </citation>
    <scope>NUCLEOTIDE SEQUENCE [LARGE SCALE GENOMIC DNA]</scope>
    <source>
        <strain evidence="2 3">USS-CCA1</strain>
    </source>
</reference>
<dbReference type="PANTHER" id="PTHR43403">
    <property type="entry name" value="NAD-SPECIFIC GLUTAMATE DEHYDROGENASE"/>
    <property type="match status" value="1"/>
</dbReference>
<keyword evidence="3" id="KW-1185">Reference proteome</keyword>
<evidence type="ECO:0000313" key="2">
    <source>
        <dbReference type="EMBL" id="MST34072.1"/>
    </source>
</evidence>
<dbReference type="InterPro" id="IPR046346">
    <property type="entry name" value="Aminoacid_DH-like_N_sf"/>
</dbReference>
<feature type="non-terminal residue" evidence="2">
    <location>
        <position position="1"/>
    </location>
</feature>
<organism evidence="2 3">
    <name type="scientific">Acidiferrimicrobium australe</name>
    <dbReference type="NCBI Taxonomy" id="2664430"/>
    <lineage>
        <taxon>Bacteria</taxon>
        <taxon>Bacillati</taxon>
        <taxon>Actinomycetota</taxon>
        <taxon>Acidimicrobiia</taxon>
        <taxon>Acidimicrobiales</taxon>
        <taxon>Acidimicrobiaceae</taxon>
        <taxon>Acidiferrimicrobium</taxon>
    </lineage>
</organism>
<sequence length="528" mass="56524">VELVEARFAVADDGREAELRARLAADLAAVEQLEQDQVLRGYLALVDATLRTSYPLRTPEGEPLPTVTLKLASRSVPDLPAPHPLVETWVHGPDVEGIHLRFGPVARGGIRWSDRPEDFRTEVLGLAAAQVKKNAVIVPTGAKGGFVCRGRTPASAAGVRQAYETFISSLLDITDNYVGGRVVSPPGVVTRDGEDPYLVVAADKGTATFSDAANALSEQRHFWLGDAFASGGSHGYDHKAMGITARGAWVAVRRHFHQLGIDVQTETVTVAGIGDMSGDVFGNGMLQSQAIALVAAFDHRHVFLDPDPDPKASFAERQRLAALGRSSWDDYDRTAISEGGGVWSREAKTVPLSPQARRALGVTAAELSPPELISAILRAPVDLLWFGGIGTYIKASDEADSEVGDHANDAVRVTADQVRARVLAEGGNLGVTQRGRIRYSRRGGRINADFIDNAAGVATSDREVNLKILVDLAIAEGRLDPAERDAELQAAEPFVAEEVLRQVDHSVAALNRAVPASARELDAYEALL</sequence>
<dbReference type="SUPFAM" id="SSF51735">
    <property type="entry name" value="NAD(P)-binding Rossmann-fold domains"/>
    <property type="match status" value="1"/>
</dbReference>
<dbReference type="Proteomes" id="UP000437736">
    <property type="component" value="Unassembled WGS sequence"/>
</dbReference>
<dbReference type="InterPro" id="IPR007780">
    <property type="entry name" value="NAD_Glu_DH_bac"/>
</dbReference>
<comment type="caution">
    <text evidence="2">The sequence shown here is derived from an EMBL/GenBank/DDBJ whole genome shotgun (WGS) entry which is preliminary data.</text>
</comment>
<dbReference type="InterPro" id="IPR028971">
    <property type="entry name" value="NAD-GDH_cat"/>
</dbReference>